<organism evidence="2">
    <name type="scientific">Cuerna arida</name>
    <dbReference type="NCBI Taxonomy" id="1464854"/>
    <lineage>
        <taxon>Eukaryota</taxon>
        <taxon>Metazoa</taxon>
        <taxon>Ecdysozoa</taxon>
        <taxon>Arthropoda</taxon>
        <taxon>Hexapoda</taxon>
        <taxon>Insecta</taxon>
        <taxon>Pterygota</taxon>
        <taxon>Neoptera</taxon>
        <taxon>Paraneoptera</taxon>
        <taxon>Hemiptera</taxon>
        <taxon>Auchenorrhyncha</taxon>
        <taxon>Membracoidea</taxon>
        <taxon>Cicadellidae</taxon>
        <taxon>Cicadellinae</taxon>
        <taxon>Proconiini</taxon>
        <taxon>Cuerna</taxon>
    </lineage>
</organism>
<accession>A0A1B6GSL1</accession>
<gene>
    <name evidence="2" type="ORF">g.49495</name>
</gene>
<evidence type="ECO:0000313" key="2">
    <source>
        <dbReference type="EMBL" id="JAS65409.1"/>
    </source>
</evidence>
<reference evidence="2" key="1">
    <citation type="submission" date="2015-11" db="EMBL/GenBank/DDBJ databases">
        <title>De novo transcriptome assembly of four potential Pierce s Disease insect vectors from Arizona vineyards.</title>
        <authorList>
            <person name="Tassone E.E."/>
        </authorList>
    </citation>
    <scope>NUCLEOTIDE SEQUENCE</scope>
</reference>
<evidence type="ECO:0008006" key="3">
    <source>
        <dbReference type="Google" id="ProtNLM"/>
    </source>
</evidence>
<feature type="compositionally biased region" description="Basic and acidic residues" evidence="1">
    <location>
        <begin position="73"/>
        <end position="82"/>
    </location>
</feature>
<feature type="non-terminal residue" evidence="2">
    <location>
        <position position="1"/>
    </location>
</feature>
<evidence type="ECO:0000256" key="1">
    <source>
        <dbReference type="SAM" id="MobiDB-lite"/>
    </source>
</evidence>
<feature type="compositionally biased region" description="Acidic residues" evidence="1">
    <location>
        <begin position="53"/>
        <end position="72"/>
    </location>
</feature>
<proteinExistence type="predicted"/>
<dbReference type="AlphaFoldDB" id="A0A1B6GSL1"/>
<sequence>VKDENGRKLQCKARCGVTVALGPREKPLARLLNAGISHTHPPHLRSNVRNSSDESDSEEEYTQEEYLDDEDMMEGKPSELVHGRRPGSYNFHDGNGYYYKTHITSDRHRYLNCVMHGCKARAYMHKNI</sequence>
<name>A0A1B6GSL1_9HEMI</name>
<protein>
    <recommendedName>
        <fullName evidence="3">FLYWCH-type domain-containing protein</fullName>
    </recommendedName>
</protein>
<feature type="region of interest" description="Disordered" evidence="1">
    <location>
        <begin position="32"/>
        <end position="87"/>
    </location>
</feature>
<dbReference type="EMBL" id="GECZ01004360">
    <property type="protein sequence ID" value="JAS65409.1"/>
    <property type="molecule type" value="Transcribed_RNA"/>
</dbReference>